<dbReference type="Proteomes" id="UP000277858">
    <property type="component" value="Chromosome"/>
</dbReference>
<evidence type="ECO:0000256" key="1">
    <source>
        <dbReference type="ARBA" id="ARBA00004651"/>
    </source>
</evidence>
<feature type="transmembrane region" description="Helical" evidence="9">
    <location>
        <begin position="59"/>
        <end position="81"/>
    </location>
</feature>
<reference evidence="12 13" key="1">
    <citation type="submission" date="2018-12" db="EMBL/GenBank/DDBJ databases">
        <authorList>
            <consortium name="Pathogen Informatics"/>
        </authorList>
    </citation>
    <scope>NUCLEOTIDE SEQUENCE [LARGE SCALE GENOMIC DNA]</scope>
    <source>
        <strain evidence="12 13">NCTC13652</strain>
    </source>
</reference>
<dbReference type="PANTHER" id="PTHR43394:SF1">
    <property type="entry name" value="ATP-BINDING CASSETTE SUB-FAMILY B MEMBER 10, MITOCHONDRIAL"/>
    <property type="match status" value="1"/>
</dbReference>
<keyword evidence="7 9" id="KW-1133">Transmembrane helix</keyword>
<dbReference type="GO" id="GO:0016887">
    <property type="term" value="F:ATP hydrolysis activity"/>
    <property type="evidence" value="ECO:0007669"/>
    <property type="project" value="InterPro"/>
</dbReference>
<evidence type="ECO:0000256" key="4">
    <source>
        <dbReference type="ARBA" id="ARBA00022692"/>
    </source>
</evidence>
<dbReference type="InterPro" id="IPR003593">
    <property type="entry name" value="AAA+_ATPase"/>
</dbReference>
<dbReference type="Pfam" id="PF00005">
    <property type="entry name" value="ABC_tran"/>
    <property type="match status" value="1"/>
</dbReference>
<dbReference type="Gene3D" id="3.40.50.300">
    <property type="entry name" value="P-loop containing nucleotide triphosphate hydrolases"/>
    <property type="match status" value="1"/>
</dbReference>
<evidence type="ECO:0000313" key="12">
    <source>
        <dbReference type="EMBL" id="VEI03051.1"/>
    </source>
</evidence>
<feature type="domain" description="ABC transporter" evidence="10">
    <location>
        <begin position="334"/>
        <end position="569"/>
    </location>
</feature>
<dbReference type="PROSITE" id="PS50929">
    <property type="entry name" value="ABC_TM1F"/>
    <property type="match status" value="1"/>
</dbReference>
<sequence length="578" mass="62712">MLVKLVSHHLRRYWPQLVVILVLQAGAQVAALTLPTINADIIDKGVVALDTGYVKSRSALMLAVSACQAVCQIIAVYFASLTAMGMGRDIRDAVFTRTLSFSAREVNRFGAPSLITRTTNDVQQVQMLVFMTLAIIVGAPITMIVGVVMALRADVWLSWIIVAAVVLLAICVGVVVANMGPLFGRLQKRIDDLNRVTREQITGIRVVRAFVRESYEAHRFDRTNGQLMRIQVAVGRLMAAMFPIVMLVMNLSQIGVFWFAAPRIDSGLLQIGALTSFTTYLIQILFSVMMATMMIIMWPRASVCATRITEVLDTHSSVAAPQHPVTELPERGHLEFRDVEFSYPGATSPVLSDISFSVERGTTTAVIGSTGSGKTTLVDLIPRLFDVTGGQVLVDGVDVRELDPETLWGAIGLVPQKSYLFSGTVASNLRQGDPDADDEALWEALRTAQAADFVSEMSDGLDSTISQGGTNVSGGQRQRLSIARALVKKPDIYVFDDSFSALDVGTDSRLRAALAQTVSEAAILIVAQRVSTIRGADQILVIEDGRLVGRGRHEELLESCPTYVEIVNSQLSAEEAAA</sequence>
<dbReference type="GO" id="GO:0005524">
    <property type="term" value="F:ATP binding"/>
    <property type="evidence" value="ECO:0007669"/>
    <property type="project" value="UniProtKB-KW"/>
</dbReference>
<keyword evidence="12" id="KW-0378">Hydrolase</keyword>
<feature type="transmembrane region" description="Helical" evidence="9">
    <location>
        <begin position="156"/>
        <end position="179"/>
    </location>
</feature>
<dbReference type="STRING" id="1122997.GCA_000425285_02219"/>
<dbReference type="CDD" id="cd18548">
    <property type="entry name" value="ABC_6TM_Tm287_like"/>
    <property type="match status" value="1"/>
</dbReference>
<keyword evidence="3" id="KW-1003">Cell membrane</keyword>
<dbReference type="GO" id="GO:0015421">
    <property type="term" value="F:ABC-type oligopeptide transporter activity"/>
    <property type="evidence" value="ECO:0007669"/>
    <property type="project" value="TreeGrafter"/>
</dbReference>
<gene>
    <name evidence="12" type="ORF">NCTC13652_01249</name>
</gene>
<dbReference type="InterPro" id="IPR017871">
    <property type="entry name" value="ABC_transporter-like_CS"/>
</dbReference>
<dbReference type="Gene3D" id="1.20.1560.10">
    <property type="entry name" value="ABC transporter type 1, transmembrane domain"/>
    <property type="match status" value="1"/>
</dbReference>
<name>A0A3S4UXE6_9ACTN</name>
<keyword evidence="13" id="KW-1185">Reference proteome</keyword>
<keyword evidence="8 9" id="KW-0472">Membrane</keyword>
<comment type="subcellular location">
    <subcellularLocation>
        <location evidence="1">Cell membrane</location>
        <topology evidence="1">Multi-pass membrane protein</topology>
    </subcellularLocation>
</comment>
<dbReference type="RefSeq" id="WP_028703589.1">
    <property type="nucleotide sequence ID" value="NZ_LR134473.1"/>
</dbReference>
<dbReference type="Pfam" id="PF00664">
    <property type="entry name" value="ABC_membrane"/>
    <property type="match status" value="1"/>
</dbReference>
<feature type="transmembrane region" description="Helical" evidence="9">
    <location>
        <begin position="237"/>
        <end position="260"/>
    </location>
</feature>
<evidence type="ECO:0000256" key="8">
    <source>
        <dbReference type="ARBA" id="ARBA00023136"/>
    </source>
</evidence>
<dbReference type="AlphaFoldDB" id="A0A3S4UXE6"/>
<evidence type="ECO:0000256" key="7">
    <source>
        <dbReference type="ARBA" id="ARBA00022989"/>
    </source>
</evidence>
<dbReference type="GO" id="GO:0005886">
    <property type="term" value="C:plasma membrane"/>
    <property type="evidence" value="ECO:0007669"/>
    <property type="project" value="UniProtKB-SubCell"/>
</dbReference>
<evidence type="ECO:0000256" key="9">
    <source>
        <dbReference type="SAM" id="Phobius"/>
    </source>
</evidence>
<feature type="domain" description="ABC transmembrane type-1" evidence="11">
    <location>
        <begin position="18"/>
        <end position="300"/>
    </location>
</feature>
<dbReference type="PROSITE" id="PS00211">
    <property type="entry name" value="ABC_TRANSPORTER_1"/>
    <property type="match status" value="1"/>
</dbReference>
<keyword evidence="5" id="KW-0547">Nucleotide-binding</keyword>
<dbReference type="FunFam" id="3.40.50.300:FF:000854">
    <property type="entry name" value="Multidrug ABC transporter ATP-binding protein"/>
    <property type="match status" value="1"/>
</dbReference>
<dbReference type="PANTHER" id="PTHR43394">
    <property type="entry name" value="ATP-DEPENDENT PERMEASE MDL1, MITOCHONDRIAL"/>
    <property type="match status" value="1"/>
</dbReference>
<dbReference type="InterPro" id="IPR027417">
    <property type="entry name" value="P-loop_NTPase"/>
</dbReference>
<accession>A0A3S4UXE6</accession>
<dbReference type="OrthoDB" id="9806127at2"/>
<evidence type="ECO:0000259" key="10">
    <source>
        <dbReference type="PROSITE" id="PS50893"/>
    </source>
</evidence>
<organism evidence="12 13">
    <name type="scientific">Acidipropionibacterium jensenii</name>
    <dbReference type="NCBI Taxonomy" id="1749"/>
    <lineage>
        <taxon>Bacteria</taxon>
        <taxon>Bacillati</taxon>
        <taxon>Actinomycetota</taxon>
        <taxon>Actinomycetes</taxon>
        <taxon>Propionibacteriales</taxon>
        <taxon>Propionibacteriaceae</taxon>
        <taxon>Acidipropionibacterium</taxon>
    </lineage>
</organism>
<evidence type="ECO:0000256" key="2">
    <source>
        <dbReference type="ARBA" id="ARBA00022448"/>
    </source>
</evidence>
<dbReference type="EC" id="3.6.3.-" evidence="12"/>
<dbReference type="InterPro" id="IPR003439">
    <property type="entry name" value="ABC_transporter-like_ATP-bd"/>
</dbReference>
<dbReference type="SUPFAM" id="SSF90123">
    <property type="entry name" value="ABC transporter transmembrane region"/>
    <property type="match status" value="1"/>
</dbReference>
<dbReference type="InterPro" id="IPR036640">
    <property type="entry name" value="ABC1_TM_sf"/>
</dbReference>
<dbReference type="InterPro" id="IPR011527">
    <property type="entry name" value="ABC1_TM_dom"/>
</dbReference>
<proteinExistence type="predicted"/>
<protein>
    <submittedName>
        <fullName evidence="12">Multidrug export ATP-binding/permease protein SAV1866</fullName>
        <ecNumber evidence="12">3.6.3.-</ecNumber>
    </submittedName>
</protein>
<evidence type="ECO:0000256" key="5">
    <source>
        <dbReference type="ARBA" id="ARBA00022741"/>
    </source>
</evidence>
<evidence type="ECO:0000256" key="3">
    <source>
        <dbReference type="ARBA" id="ARBA00022475"/>
    </source>
</evidence>
<feature type="transmembrane region" description="Helical" evidence="9">
    <location>
        <begin position="127"/>
        <end position="150"/>
    </location>
</feature>
<dbReference type="EMBL" id="LR134473">
    <property type="protein sequence ID" value="VEI03051.1"/>
    <property type="molecule type" value="Genomic_DNA"/>
</dbReference>
<dbReference type="PROSITE" id="PS50893">
    <property type="entry name" value="ABC_TRANSPORTER_2"/>
    <property type="match status" value="1"/>
</dbReference>
<dbReference type="FunFam" id="1.20.1560.10:FF:000040">
    <property type="entry name" value="Multidrug ABC transporter ATP-binding protein"/>
    <property type="match status" value="1"/>
</dbReference>
<evidence type="ECO:0000256" key="6">
    <source>
        <dbReference type="ARBA" id="ARBA00022840"/>
    </source>
</evidence>
<feature type="transmembrane region" description="Helical" evidence="9">
    <location>
        <begin position="280"/>
        <end position="298"/>
    </location>
</feature>
<evidence type="ECO:0000259" key="11">
    <source>
        <dbReference type="PROSITE" id="PS50929"/>
    </source>
</evidence>
<keyword evidence="6 12" id="KW-0067">ATP-binding</keyword>
<keyword evidence="4 9" id="KW-0812">Transmembrane</keyword>
<dbReference type="SUPFAM" id="SSF52540">
    <property type="entry name" value="P-loop containing nucleoside triphosphate hydrolases"/>
    <property type="match status" value="1"/>
</dbReference>
<dbReference type="InterPro" id="IPR039421">
    <property type="entry name" value="Type_1_exporter"/>
</dbReference>
<evidence type="ECO:0000313" key="13">
    <source>
        <dbReference type="Proteomes" id="UP000277858"/>
    </source>
</evidence>
<dbReference type="SMART" id="SM00382">
    <property type="entry name" value="AAA"/>
    <property type="match status" value="1"/>
</dbReference>
<keyword evidence="2" id="KW-0813">Transport</keyword>